<dbReference type="PANTHER" id="PTHR19879:SF9">
    <property type="entry name" value="TRANSCRIPTION INITIATION FACTOR TFIID SUBUNIT 5"/>
    <property type="match status" value="1"/>
</dbReference>
<accession>E8UXA5</accession>
<dbReference type="Gene3D" id="2.130.10.10">
    <property type="entry name" value="YVTN repeat-like/Quinoprotein amine dehydrogenase"/>
    <property type="match status" value="2"/>
</dbReference>
<dbReference type="EMBL" id="CP002467">
    <property type="protein sequence ID" value="ADV83068.1"/>
    <property type="molecule type" value="Genomic_DNA"/>
</dbReference>
<dbReference type="KEGG" id="tsa:AciPR4_2267"/>
<evidence type="ECO:0000313" key="5">
    <source>
        <dbReference type="Proteomes" id="UP000006844"/>
    </source>
</evidence>
<dbReference type="PROSITE" id="PS50082">
    <property type="entry name" value="WD_REPEATS_2"/>
    <property type="match status" value="5"/>
</dbReference>
<dbReference type="Proteomes" id="UP000006844">
    <property type="component" value="Chromosome"/>
</dbReference>
<feature type="repeat" description="WD" evidence="3">
    <location>
        <begin position="288"/>
        <end position="329"/>
    </location>
</feature>
<feature type="repeat" description="WD" evidence="3">
    <location>
        <begin position="134"/>
        <end position="163"/>
    </location>
</feature>
<feature type="repeat" description="WD" evidence="3">
    <location>
        <begin position="372"/>
        <end position="413"/>
    </location>
</feature>
<feature type="repeat" description="WD" evidence="3">
    <location>
        <begin position="164"/>
        <end position="205"/>
    </location>
</feature>
<dbReference type="OrthoDB" id="108683at2"/>
<protein>
    <submittedName>
        <fullName evidence="4">WD40 repeat, subgroup</fullName>
    </submittedName>
</protein>
<evidence type="ECO:0000256" key="1">
    <source>
        <dbReference type="ARBA" id="ARBA00022574"/>
    </source>
</evidence>
<feature type="repeat" description="WD" evidence="3">
    <location>
        <begin position="330"/>
        <end position="371"/>
    </location>
</feature>
<reference evidence="4 5" key="1">
    <citation type="journal article" date="2012" name="Stand. Genomic Sci.">
        <title>Complete genome sequence of Terriglobus saanensis type strain SP1PR4(T), an Acidobacteria from tundra soil.</title>
        <authorList>
            <person name="Rawat S.R."/>
            <person name="Mannisto M.K."/>
            <person name="Starovoytov V."/>
            <person name="Goodwin L."/>
            <person name="Nolan M."/>
            <person name="Hauser L."/>
            <person name="Land M."/>
            <person name="Davenport K.W."/>
            <person name="Woyke T."/>
            <person name="Haggblom M.M."/>
        </authorList>
    </citation>
    <scope>NUCLEOTIDE SEQUENCE</scope>
    <source>
        <strain evidence="5">ATCC BAA-1853 / DSM 23119 / SP1PR4</strain>
    </source>
</reference>
<dbReference type="InterPro" id="IPR011047">
    <property type="entry name" value="Quinoprotein_ADH-like_sf"/>
</dbReference>
<dbReference type="SUPFAM" id="SSF50998">
    <property type="entry name" value="Quinoprotein alcohol dehydrogenase-like"/>
    <property type="match status" value="1"/>
</dbReference>
<evidence type="ECO:0000256" key="3">
    <source>
        <dbReference type="PROSITE-ProRule" id="PRU00221"/>
    </source>
</evidence>
<dbReference type="AlphaFoldDB" id="E8UXA5"/>
<keyword evidence="5" id="KW-1185">Reference proteome</keyword>
<dbReference type="HOGENOM" id="CLU_466855_0_0_0"/>
<sequence length="575" mass="62428">MKKNFLSASHERPHRRTLIATACLIAFGVAVSQAMPQEHARGTFMPLTSTAAKAASSADGPGQSQAAYIHYLLALRFATDGIKHEALREAAASLRAQREGNPAASLAFQLIAEQRQNIHIRLCCVTANFIGAKFSADGARILTVLDDNTLSVWDAHTGEQTAGLMHHDNEVVAVAWSADGHRVVASLNDGTVHLWGASSGQPLHLPFHTVKPLSHIALSPDGKRVLGSAGGEVYLLDAVTGEVLSPKLTYHDDVNVVALSNDGKHALIGTDDDFAELLDPMTGKRLHRMVHGNAIFSATFSPDSRFVLTSSGDHTAKIWDANTGAQQGRDFTQTGPISDAEFSPDATHILTISHDHTARVWDARTGSALTPLLQHNAPLIDGGFSGDASLVFTRGRDQSMRIWSAVTGEATMLPIHYNSNKNGAEFSPTDSSLLVTDGNTAEILDMPPSDPAPVWLADLAEFTASRSRFSQSATPDLSKIEKMRDDLLASQRDDPWTRFGKWYFSTPDQRTVSPWSKLSLQQYVDQLIALNTKESLIYARQITFEHPAWALKIDAAQKALSSGIPQQQTKREAVR</sequence>
<dbReference type="PANTHER" id="PTHR19879">
    <property type="entry name" value="TRANSCRIPTION INITIATION FACTOR TFIID"/>
    <property type="match status" value="1"/>
</dbReference>
<evidence type="ECO:0000313" key="4">
    <source>
        <dbReference type="EMBL" id="ADV83068.1"/>
    </source>
</evidence>
<dbReference type="InterPro" id="IPR019775">
    <property type="entry name" value="WD40_repeat_CS"/>
</dbReference>
<dbReference type="eggNOG" id="COG2319">
    <property type="taxonomic scope" value="Bacteria"/>
</dbReference>
<dbReference type="PROSITE" id="PS00678">
    <property type="entry name" value="WD_REPEATS_1"/>
    <property type="match status" value="2"/>
</dbReference>
<dbReference type="InterPro" id="IPR015943">
    <property type="entry name" value="WD40/YVTN_repeat-like_dom_sf"/>
</dbReference>
<gene>
    <name evidence="4" type="ordered locus">AciPR4_2267</name>
</gene>
<dbReference type="PROSITE" id="PS50294">
    <property type="entry name" value="WD_REPEATS_REGION"/>
    <property type="match status" value="2"/>
</dbReference>
<dbReference type="SMART" id="SM00320">
    <property type="entry name" value="WD40"/>
    <property type="match status" value="7"/>
</dbReference>
<keyword evidence="1 3" id="KW-0853">WD repeat</keyword>
<proteinExistence type="predicted"/>
<dbReference type="Pfam" id="PF00400">
    <property type="entry name" value="WD40"/>
    <property type="match status" value="3"/>
</dbReference>
<organism evidence="4 5">
    <name type="scientific">Terriglobus saanensis (strain ATCC BAA-1853 / DSM 23119 / SP1PR4)</name>
    <dbReference type="NCBI Taxonomy" id="401053"/>
    <lineage>
        <taxon>Bacteria</taxon>
        <taxon>Pseudomonadati</taxon>
        <taxon>Acidobacteriota</taxon>
        <taxon>Terriglobia</taxon>
        <taxon>Terriglobales</taxon>
        <taxon>Acidobacteriaceae</taxon>
        <taxon>Terriglobus</taxon>
    </lineage>
</organism>
<dbReference type="CDD" id="cd00200">
    <property type="entry name" value="WD40"/>
    <property type="match status" value="1"/>
</dbReference>
<evidence type="ECO:0000256" key="2">
    <source>
        <dbReference type="ARBA" id="ARBA00022737"/>
    </source>
</evidence>
<keyword evidence="2" id="KW-0677">Repeat</keyword>
<dbReference type="STRING" id="401053.AciPR4_2267"/>
<name>E8UXA5_TERSS</name>
<dbReference type="InterPro" id="IPR001680">
    <property type="entry name" value="WD40_rpt"/>
</dbReference>